<feature type="transmembrane region" description="Helical" evidence="8">
    <location>
        <begin position="317"/>
        <end position="342"/>
    </location>
</feature>
<keyword evidence="2 8" id="KW-0813">Transport</keyword>
<evidence type="ECO:0000256" key="5">
    <source>
        <dbReference type="ARBA" id="ARBA00022692"/>
    </source>
</evidence>
<evidence type="ECO:0000256" key="6">
    <source>
        <dbReference type="ARBA" id="ARBA00022989"/>
    </source>
</evidence>
<dbReference type="GO" id="GO:0005886">
    <property type="term" value="C:plasma membrane"/>
    <property type="evidence" value="ECO:0007669"/>
    <property type="project" value="UniProtKB-SubCell"/>
</dbReference>
<keyword evidence="5 8" id="KW-0812">Transmembrane</keyword>
<feature type="transmembrane region" description="Helical" evidence="8">
    <location>
        <begin position="414"/>
        <end position="436"/>
    </location>
</feature>
<dbReference type="Proteomes" id="UP000295388">
    <property type="component" value="Unassembled WGS sequence"/>
</dbReference>
<keyword evidence="7 8" id="KW-0472">Membrane</keyword>
<evidence type="ECO:0000313" key="10">
    <source>
        <dbReference type="EMBL" id="TDO51570.1"/>
    </source>
</evidence>
<dbReference type="InterPro" id="IPR000515">
    <property type="entry name" value="MetI-like"/>
</dbReference>
<name>A0A4R6KN96_9ACTN</name>
<feature type="transmembrane region" description="Helical" evidence="8">
    <location>
        <begin position="548"/>
        <end position="569"/>
    </location>
</feature>
<feature type="transmembrane region" description="Helical" evidence="8">
    <location>
        <begin position="503"/>
        <end position="524"/>
    </location>
</feature>
<feature type="transmembrane region" description="Helical" evidence="8">
    <location>
        <begin position="270"/>
        <end position="290"/>
    </location>
</feature>
<dbReference type="PANTHER" id="PTHR43357">
    <property type="entry name" value="INNER MEMBRANE ABC TRANSPORTER PERMEASE PROTEIN YDCV"/>
    <property type="match status" value="1"/>
</dbReference>
<sequence length="578" mass="60858">MTTTTLDTTHNTRPEEPGASAAALAFLKRQAGPGVTYALVATLAVLVLAPLIIYYARALENGAAPLLGLPEVPGLGSIFITTLLLALGSTAVATALAVLLGMLVMRTPMRVRGIAAFLPQLPLVVPPVAMIVGWTFIFAPRVGYGNVALRQLPFFDHLSNGPINVYSVPAITVITGLELAGIVFALVYARLNEIGGSLTAAARLSGASMVRSVLTVTLPLLRPALVAGVVVAFLLGLGQFTAPLLLGTTAGVDVLTTEIFRMREEYPINYGSTAALGLPLLLVGVLSIVLQRRVIGDQRKYATQSSDRTAGERTSRWAFLAVVTYSCVTTVVPLLAIMLVAVSPYWSGDLSSIAFTGQHFGSTLNNPQVTESVVNSMVTSLLAAVVVLPLGFFGAVPMSGAIRVPRGVRAVLDAVFLAPLAVPRALLGMAVLYVFLRPPFSLYGTTALFVIGYAFIVLPFALRSQYSSLIGVHSSLFEASRICGAGPLTTVLRVALPLARRGMTAAMAIMLILLSHDFAVSVMVRSPGNHVMGTVIYEFWENGGYPEVAVMSLVMSAVTGILLALTIWAGGRSALAKI</sequence>
<feature type="domain" description="ABC transmembrane type-1" evidence="9">
    <location>
        <begin position="373"/>
        <end position="566"/>
    </location>
</feature>
<keyword evidence="11" id="KW-1185">Reference proteome</keyword>
<keyword evidence="4" id="KW-0997">Cell inner membrane</keyword>
<dbReference type="Pfam" id="PF00528">
    <property type="entry name" value="BPD_transp_1"/>
    <property type="match status" value="2"/>
</dbReference>
<dbReference type="CDD" id="cd06261">
    <property type="entry name" value="TM_PBP2"/>
    <property type="match status" value="2"/>
</dbReference>
<reference evidence="10 11" key="1">
    <citation type="submission" date="2019-03" db="EMBL/GenBank/DDBJ databases">
        <title>Genomic Encyclopedia of Type Strains, Phase III (KMG-III): the genomes of soil and plant-associated and newly described type strains.</title>
        <authorList>
            <person name="Whitman W."/>
        </authorList>
    </citation>
    <scope>NUCLEOTIDE SEQUENCE [LARGE SCALE GENOMIC DNA]</scope>
    <source>
        <strain evidence="10 11">VKM Ac-2527</strain>
    </source>
</reference>
<keyword evidence="3" id="KW-1003">Cell membrane</keyword>
<feature type="domain" description="ABC transmembrane type-1" evidence="9">
    <location>
        <begin position="79"/>
        <end position="291"/>
    </location>
</feature>
<proteinExistence type="inferred from homology"/>
<organism evidence="10 11">
    <name type="scientific">Kribbella caucasensis</name>
    <dbReference type="NCBI Taxonomy" id="2512215"/>
    <lineage>
        <taxon>Bacteria</taxon>
        <taxon>Bacillati</taxon>
        <taxon>Actinomycetota</taxon>
        <taxon>Actinomycetes</taxon>
        <taxon>Propionibacteriales</taxon>
        <taxon>Kribbellaceae</taxon>
        <taxon>Kribbella</taxon>
    </lineage>
</organism>
<feature type="transmembrane region" description="Helical" evidence="8">
    <location>
        <begin position="442"/>
        <end position="462"/>
    </location>
</feature>
<evidence type="ECO:0000256" key="4">
    <source>
        <dbReference type="ARBA" id="ARBA00022519"/>
    </source>
</evidence>
<protein>
    <submittedName>
        <fullName evidence="10">Iron(III) transport system permease protein</fullName>
    </submittedName>
</protein>
<dbReference type="PROSITE" id="PS50928">
    <property type="entry name" value="ABC_TM1"/>
    <property type="match status" value="2"/>
</dbReference>
<evidence type="ECO:0000313" key="11">
    <source>
        <dbReference type="Proteomes" id="UP000295388"/>
    </source>
</evidence>
<accession>A0A4R6KN96</accession>
<evidence type="ECO:0000256" key="2">
    <source>
        <dbReference type="ARBA" id="ARBA00022448"/>
    </source>
</evidence>
<gene>
    <name evidence="10" type="ORF">EV643_103309</name>
</gene>
<evidence type="ECO:0000256" key="7">
    <source>
        <dbReference type="ARBA" id="ARBA00023136"/>
    </source>
</evidence>
<dbReference type="Gene3D" id="1.10.3720.10">
    <property type="entry name" value="MetI-like"/>
    <property type="match status" value="2"/>
</dbReference>
<comment type="caution">
    <text evidence="10">The sequence shown here is derived from an EMBL/GenBank/DDBJ whole genome shotgun (WGS) entry which is preliminary data.</text>
</comment>
<evidence type="ECO:0000259" key="9">
    <source>
        <dbReference type="PROSITE" id="PS50928"/>
    </source>
</evidence>
<evidence type="ECO:0000256" key="1">
    <source>
        <dbReference type="ARBA" id="ARBA00004429"/>
    </source>
</evidence>
<feature type="transmembrane region" description="Helical" evidence="8">
    <location>
        <begin position="163"/>
        <end position="191"/>
    </location>
</feature>
<comment type="subcellular location">
    <subcellularLocation>
        <location evidence="1">Cell inner membrane</location>
        <topology evidence="1">Multi-pass membrane protein</topology>
    </subcellularLocation>
    <subcellularLocation>
        <location evidence="8">Cell membrane</location>
        <topology evidence="8">Multi-pass membrane protein</topology>
    </subcellularLocation>
</comment>
<feature type="transmembrane region" description="Helical" evidence="8">
    <location>
        <begin position="381"/>
        <end position="402"/>
    </location>
</feature>
<dbReference type="AlphaFoldDB" id="A0A4R6KN96"/>
<dbReference type="GO" id="GO:0055085">
    <property type="term" value="P:transmembrane transport"/>
    <property type="evidence" value="ECO:0007669"/>
    <property type="project" value="InterPro"/>
</dbReference>
<dbReference type="RefSeq" id="WP_166665368.1">
    <property type="nucleotide sequence ID" value="NZ_SNWQ01000003.1"/>
</dbReference>
<feature type="transmembrane region" description="Helical" evidence="8">
    <location>
        <begin position="212"/>
        <end position="237"/>
    </location>
</feature>
<feature type="transmembrane region" description="Helical" evidence="8">
    <location>
        <begin position="35"/>
        <end position="56"/>
    </location>
</feature>
<feature type="transmembrane region" description="Helical" evidence="8">
    <location>
        <begin position="121"/>
        <end position="143"/>
    </location>
</feature>
<evidence type="ECO:0000256" key="3">
    <source>
        <dbReference type="ARBA" id="ARBA00022475"/>
    </source>
</evidence>
<dbReference type="SUPFAM" id="SSF161098">
    <property type="entry name" value="MetI-like"/>
    <property type="match status" value="2"/>
</dbReference>
<dbReference type="EMBL" id="SNWQ01000003">
    <property type="protein sequence ID" value="TDO51570.1"/>
    <property type="molecule type" value="Genomic_DNA"/>
</dbReference>
<dbReference type="PANTHER" id="PTHR43357:SF4">
    <property type="entry name" value="INNER MEMBRANE ABC TRANSPORTER PERMEASE PROTEIN YDCV"/>
    <property type="match status" value="1"/>
</dbReference>
<feature type="transmembrane region" description="Helical" evidence="8">
    <location>
        <begin position="76"/>
        <end position="100"/>
    </location>
</feature>
<keyword evidence="6 8" id="KW-1133">Transmembrane helix</keyword>
<evidence type="ECO:0000256" key="8">
    <source>
        <dbReference type="RuleBase" id="RU363032"/>
    </source>
</evidence>
<dbReference type="InterPro" id="IPR035906">
    <property type="entry name" value="MetI-like_sf"/>
</dbReference>
<comment type="similarity">
    <text evidence="8">Belongs to the binding-protein-dependent transport system permease family.</text>
</comment>